<dbReference type="PANTHER" id="PTHR43065">
    <property type="entry name" value="SENSOR HISTIDINE KINASE"/>
    <property type="match status" value="1"/>
</dbReference>
<dbReference type="InterPro" id="IPR036097">
    <property type="entry name" value="HisK_dim/P_sf"/>
</dbReference>
<evidence type="ECO:0000259" key="5">
    <source>
        <dbReference type="PROSITE" id="PS50109"/>
    </source>
</evidence>
<feature type="coiled-coil region" evidence="4">
    <location>
        <begin position="713"/>
        <end position="759"/>
    </location>
</feature>
<dbReference type="PROSITE" id="PS50109">
    <property type="entry name" value="HIS_KIN"/>
    <property type="match status" value="1"/>
</dbReference>
<evidence type="ECO:0000256" key="4">
    <source>
        <dbReference type="SAM" id="Coils"/>
    </source>
</evidence>
<dbReference type="Pfam" id="PF13474">
    <property type="entry name" value="SnoaL_3"/>
    <property type="match status" value="1"/>
</dbReference>
<feature type="domain" description="Histidine kinase" evidence="5">
    <location>
        <begin position="768"/>
        <end position="1005"/>
    </location>
</feature>
<dbReference type="CDD" id="cd00082">
    <property type="entry name" value="HisKA"/>
    <property type="match status" value="1"/>
</dbReference>
<keyword evidence="3" id="KW-0597">Phosphoprotein</keyword>
<dbReference type="RefSeq" id="WP_187256811.1">
    <property type="nucleotide sequence ID" value="NZ_JBHULF010000014.1"/>
</dbReference>
<name>A0ABR7M941_9BACT</name>
<dbReference type="Gene3D" id="3.30.565.10">
    <property type="entry name" value="Histidine kinase-like ATPase, C-terminal domain"/>
    <property type="match status" value="1"/>
</dbReference>
<dbReference type="PRINTS" id="PR00344">
    <property type="entry name" value="BCTRLSENSOR"/>
</dbReference>
<protein>
    <recommendedName>
        <fullName evidence="2">histidine kinase</fullName>
        <ecNumber evidence="2">2.7.13.3</ecNumber>
    </recommendedName>
</protein>
<comment type="caution">
    <text evidence="6">The sequence shown here is derived from an EMBL/GenBank/DDBJ whole genome shotgun (WGS) entry which is preliminary data.</text>
</comment>
<dbReference type="EMBL" id="MBUA01000012">
    <property type="protein sequence ID" value="MBC6491533.1"/>
    <property type="molecule type" value="Genomic_DNA"/>
</dbReference>
<dbReference type="InterPro" id="IPR003661">
    <property type="entry name" value="HisK_dim/P_dom"/>
</dbReference>
<dbReference type="Proteomes" id="UP000765802">
    <property type="component" value="Unassembled WGS sequence"/>
</dbReference>
<keyword evidence="4" id="KW-0175">Coiled coil</keyword>
<dbReference type="InterPro" id="IPR004358">
    <property type="entry name" value="Sig_transdc_His_kin-like_C"/>
</dbReference>
<evidence type="ECO:0000256" key="2">
    <source>
        <dbReference type="ARBA" id="ARBA00012438"/>
    </source>
</evidence>
<dbReference type="Gene3D" id="3.10.450.50">
    <property type="match status" value="1"/>
</dbReference>
<evidence type="ECO:0000313" key="6">
    <source>
        <dbReference type="EMBL" id="MBC6491533.1"/>
    </source>
</evidence>
<evidence type="ECO:0000313" key="7">
    <source>
        <dbReference type="Proteomes" id="UP000765802"/>
    </source>
</evidence>
<keyword evidence="7" id="KW-1185">Reference proteome</keyword>
<dbReference type="InterPro" id="IPR003594">
    <property type="entry name" value="HATPase_dom"/>
</dbReference>
<dbReference type="Pfam" id="PF02518">
    <property type="entry name" value="HATPase_c"/>
    <property type="match status" value="1"/>
</dbReference>
<dbReference type="InterPro" id="IPR037401">
    <property type="entry name" value="SnoaL-like"/>
</dbReference>
<dbReference type="EC" id="2.7.13.3" evidence="2"/>
<dbReference type="InterPro" id="IPR032710">
    <property type="entry name" value="NTF2-like_dom_sf"/>
</dbReference>
<evidence type="ECO:0000256" key="1">
    <source>
        <dbReference type="ARBA" id="ARBA00000085"/>
    </source>
</evidence>
<dbReference type="InterPro" id="IPR036890">
    <property type="entry name" value="HATPase_C_sf"/>
</dbReference>
<dbReference type="SMART" id="SM00387">
    <property type="entry name" value="HATPase_c"/>
    <property type="match status" value="1"/>
</dbReference>
<gene>
    <name evidence="6" type="ORF">BC349_10840</name>
</gene>
<dbReference type="SMART" id="SM00388">
    <property type="entry name" value="HisKA"/>
    <property type="match status" value="1"/>
</dbReference>
<dbReference type="Pfam" id="PF00512">
    <property type="entry name" value="HisKA"/>
    <property type="match status" value="1"/>
</dbReference>
<dbReference type="SUPFAM" id="SSF55874">
    <property type="entry name" value="ATPase domain of HSP90 chaperone/DNA topoisomerase II/histidine kinase"/>
    <property type="match status" value="1"/>
</dbReference>
<dbReference type="SUPFAM" id="SSF47384">
    <property type="entry name" value="Homodimeric domain of signal transducing histidine kinase"/>
    <property type="match status" value="1"/>
</dbReference>
<organism evidence="6 7">
    <name type="scientific">Flavihumibacter stibioxidans</name>
    <dbReference type="NCBI Taxonomy" id="1834163"/>
    <lineage>
        <taxon>Bacteria</taxon>
        <taxon>Pseudomonadati</taxon>
        <taxon>Bacteroidota</taxon>
        <taxon>Chitinophagia</taxon>
        <taxon>Chitinophagales</taxon>
        <taxon>Chitinophagaceae</taxon>
        <taxon>Flavihumibacter</taxon>
    </lineage>
</organism>
<evidence type="ECO:0000256" key="3">
    <source>
        <dbReference type="ARBA" id="ARBA00022553"/>
    </source>
</evidence>
<dbReference type="Gene3D" id="1.10.287.130">
    <property type="match status" value="1"/>
</dbReference>
<reference evidence="6 7" key="1">
    <citation type="submission" date="2016-07" db="EMBL/GenBank/DDBJ databases">
        <title>Genome analysis of Flavihumibacter stibioxidans YS-17.</title>
        <authorList>
            <person name="Shi K."/>
            <person name="Han Y."/>
            <person name="Wang G."/>
        </authorList>
    </citation>
    <scope>NUCLEOTIDE SEQUENCE [LARGE SCALE GENOMIC DNA]</scope>
    <source>
        <strain evidence="6 7">YS-17</strain>
    </source>
</reference>
<dbReference type="PANTHER" id="PTHR43065:SF42">
    <property type="entry name" value="TWO-COMPONENT SENSOR PPRA"/>
    <property type="match status" value="1"/>
</dbReference>
<accession>A0ABR7M941</accession>
<dbReference type="SUPFAM" id="SSF54427">
    <property type="entry name" value="NTF2-like"/>
    <property type="match status" value="1"/>
</dbReference>
<comment type="catalytic activity">
    <reaction evidence="1">
        <text>ATP + protein L-histidine = ADP + protein N-phospho-L-histidine.</text>
        <dbReference type="EC" id="2.7.13.3"/>
    </reaction>
</comment>
<proteinExistence type="predicted"/>
<dbReference type="InterPro" id="IPR005467">
    <property type="entry name" value="His_kinase_dom"/>
</dbReference>
<sequence>MKLTKKLESEIKQVMDTYWDSYLKGDLKQWASFLHREYKNIGTTREEIWNNKKEITDYSNKVAHQLKGMAELRQKKTQLIVYDPYIMVHEFGDMYIKPGESWVFYAKLRLSSLLEKTSSGWKILHQHGSYPDSKTEEGETFAFTQITKENLELKEAVKRRTAELENKTRELEIEASLERVRTVAMGMKTPNDLMGICKQLYTELRLLGFDECRNTMIHTFFDDRNYFLNYDYSDATGESLSSIPYSGNQLIEKFIKDIRKEKDSFSEIVISGKELKDWKAFRIANKEYDDPRLNHIKSLHYYNYSVGESGIGISTYRAITAEKLYVLERFKNTFDLAYKKYVDIKTAEAMARESQIEAALERVRSRTMAMQRSEELQESAAVMFQQIAALDVNLMGCGFNIWDEDRKAATAWMSGMDRLQPPFKTDSSKDIFQRIYNAEQRGETIFMEEQSGKELIAHYKYMASIPTFRKILDDAESKGLSAPSFQIMHCTFFSQGYLMFITYKHCQESYDIFIRFARLFEQTYTRFLDLQKVEEQARNARIELALERVRARSMAMRNSEELADLSLELVKQVQILGVATWFCAFNIYDDNQQYSTEWGSNGEGVFNRYRTPREGIFLRYYEAGQRGETLLINEIGENECPAHYEYLCSLPGVGDQLLIMKKKGLPFPASQIDHVAYFRYGYILFITYEPAPGAHDIFIRFAKVFEQTYTRFLDLQKAEAQALQAEEDLLKLQTEKKRAEDALSELQITQKQLIQAEKMASLGELTAGIAHEIQNPLNFVNNFSEVSNELLDEMMEEAEKGNYGEVKELLKDVKQNLEKINHHGKRADGIVKGMLLHSRSSSGQKEPTDINALADEYLRLAYHGLRAKDKSFNATLKTDYDNSIGKISIIPQDIGRVILNLITNAFYVVGEKKKENITGYHPTVSVSTKKEGDHVFITITDNGNGIPPKILDKIFQPFFTTKPTGQGTGLGLSLSYDIVKAHGGELRVETKEGEGSEFIIQLNTL</sequence>